<name>A0A6A3I867_9STRA</name>
<gene>
    <name evidence="2" type="ORF">PF011_g24041</name>
</gene>
<feature type="region of interest" description="Disordered" evidence="1">
    <location>
        <begin position="1"/>
        <end position="24"/>
    </location>
</feature>
<dbReference type="AlphaFoldDB" id="A0A6A3I867"/>
<reference evidence="2 3" key="1">
    <citation type="submission" date="2018-09" db="EMBL/GenBank/DDBJ databases">
        <title>Genomic investigation of the strawberry pathogen Phytophthora fragariae indicates pathogenicity is determined by transcriptional variation in three key races.</title>
        <authorList>
            <person name="Adams T.M."/>
            <person name="Armitage A.D."/>
            <person name="Sobczyk M.K."/>
            <person name="Bates H.J."/>
            <person name="Dunwell J.M."/>
            <person name="Nellist C.F."/>
            <person name="Harrison R.J."/>
        </authorList>
    </citation>
    <scope>NUCLEOTIDE SEQUENCE [LARGE SCALE GENOMIC DNA]</scope>
    <source>
        <strain evidence="2 3">SCRP245</strain>
    </source>
</reference>
<dbReference type="EMBL" id="QXFW01002663">
    <property type="protein sequence ID" value="KAE8976468.1"/>
    <property type="molecule type" value="Genomic_DNA"/>
</dbReference>
<comment type="caution">
    <text evidence="2">The sequence shown here is derived from an EMBL/GenBank/DDBJ whole genome shotgun (WGS) entry which is preliminary data.</text>
</comment>
<dbReference type="Proteomes" id="UP000460718">
    <property type="component" value="Unassembled WGS sequence"/>
</dbReference>
<sequence length="81" mass="9055">MTKVFEDDSQEKEQEELQELPLDEDLAAATTRGRQRSASLLSVSLCPPPHDSELYQVVYSPVICWSALVPPLISETIVPKE</sequence>
<evidence type="ECO:0000256" key="1">
    <source>
        <dbReference type="SAM" id="MobiDB-lite"/>
    </source>
</evidence>
<organism evidence="2 3">
    <name type="scientific">Phytophthora fragariae</name>
    <dbReference type="NCBI Taxonomy" id="53985"/>
    <lineage>
        <taxon>Eukaryota</taxon>
        <taxon>Sar</taxon>
        <taxon>Stramenopiles</taxon>
        <taxon>Oomycota</taxon>
        <taxon>Peronosporomycetes</taxon>
        <taxon>Peronosporales</taxon>
        <taxon>Peronosporaceae</taxon>
        <taxon>Phytophthora</taxon>
    </lineage>
</organism>
<accession>A0A6A3I867</accession>
<proteinExistence type="predicted"/>
<evidence type="ECO:0000313" key="2">
    <source>
        <dbReference type="EMBL" id="KAE8976468.1"/>
    </source>
</evidence>
<feature type="compositionally biased region" description="Acidic residues" evidence="1">
    <location>
        <begin position="7"/>
        <end position="24"/>
    </location>
</feature>
<protein>
    <submittedName>
        <fullName evidence="2">Uncharacterized protein</fullName>
    </submittedName>
</protein>
<evidence type="ECO:0000313" key="3">
    <source>
        <dbReference type="Proteomes" id="UP000460718"/>
    </source>
</evidence>